<feature type="transmembrane region" description="Helical" evidence="8">
    <location>
        <begin position="273"/>
        <end position="293"/>
    </location>
</feature>
<dbReference type="Proteomes" id="UP000054251">
    <property type="component" value="Unassembled WGS sequence"/>
</dbReference>
<name>A0A0V1PVF8_9ASCO</name>
<evidence type="ECO:0000313" key="10">
    <source>
        <dbReference type="Proteomes" id="UP000054251"/>
    </source>
</evidence>
<dbReference type="RefSeq" id="XP_015466355.1">
    <property type="nucleotide sequence ID" value="XM_015612829.1"/>
</dbReference>
<dbReference type="AlphaFoldDB" id="A0A0V1PVF8"/>
<feature type="compositionally biased region" description="Polar residues" evidence="7">
    <location>
        <begin position="500"/>
        <end position="534"/>
    </location>
</feature>
<dbReference type="OrthoDB" id="5393256at2759"/>
<feature type="compositionally biased region" description="Basic and acidic residues" evidence="7">
    <location>
        <begin position="394"/>
        <end position="420"/>
    </location>
</feature>
<feature type="region of interest" description="Disordered" evidence="7">
    <location>
        <begin position="361"/>
        <end position="420"/>
    </location>
</feature>
<proteinExistence type="inferred from homology"/>
<feature type="transmembrane region" description="Helical" evidence="8">
    <location>
        <begin position="124"/>
        <end position="145"/>
    </location>
</feature>
<sequence length="556" mass="63467">MYWRLDEGPEVLYPACEQLSLPEGLLISQNSNFESQFIRRSIFQQKCYKHAVPMLNTNNGLMLNKFAGSLPIADQTWHDFTSNSSKGSFAYSVVPVLYSISILAAITWFLNIFVITNYTIKPSLLLRASTTLSSLYLLIAVIMAIVELHKQQKQGFLHGAMLFDFMNSSLTLNIIDLIVVFLLQINQVQIIMRIFLRQKDKRLTFFVGVSASITSQVLWAISRFHSFSEDSEAGDILPAFQYLVRIAMGVCYAALISVFVLMKINYIIANKKIWLITLLTVVLIYSPVAFFIADVSNAWVYELSEIFSVVTYDIGVVIPWEWCNKYNSIMKAKEKEGVLGRKFYEDELYELDRFELFVDEDGEDDEDNEDGNDANLTDSRSGNERTPEGVNDSDQSRNRNDLHRDGESAHKSYRPVHFDGNDKGFQSIYETYRRAKETFLNITDNVIAKGLGIPRSASAFTGTPISANNVEILRMDNLNHRRENSMGRGNENRENHASNDHNNTIRFVNNNGIHRTTNSSNWRDSNNLNNSTGQNRRDVFVYSTREVIIDVSDHET</sequence>
<evidence type="ECO:0000256" key="4">
    <source>
        <dbReference type="ARBA" id="ARBA00023136"/>
    </source>
</evidence>
<feature type="transmembrane region" description="Helical" evidence="8">
    <location>
        <begin position="203"/>
        <end position="222"/>
    </location>
</feature>
<comment type="caution">
    <text evidence="9">The sequence shown here is derived from an EMBL/GenBank/DDBJ whole genome shotgun (WGS) entry which is preliminary data.</text>
</comment>
<comment type="similarity">
    <text evidence="5">Belongs to the palH/RIM21 family.</text>
</comment>
<evidence type="ECO:0000313" key="9">
    <source>
        <dbReference type="EMBL" id="KSA00253.1"/>
    </source>
</evidence>
<accession>A0A0V1PVF8</accession>
<keyword evidence="2 8" id="KW-0812">Transmembrane</keyword>
<reference evidence="9 10" key="1">
    <citation type="submission" date="2015-11" db="EMBL/GenBank/DDBJ databases">
        <title>The genome of Debaryomyces fabryi.</title>
        <authorList>
            <person name="Tafer H."/>
            <person name="Lopandic K."/>
        </authorList>
    </citation>
    <scope>NUCLEOTIDE SEQUENCE [LARGE SCALE GENOMIC DNA]</scope>
    <source>
        <strain evidence="9 10">CBS 789</strain>
    </source>
</reference>
<evidence type="ECO:0000256" key="1">
    <source>
        <dbReference type="ARBA" id="ARBA00004141"/>
    </source>
</evidence>
<dbReference type="Pfam" id="PF08733">
    <property type="entry name" value="PalH"/>
    <property type="match status" value="1"/>
</dbReference>
<feature type="compositionally biased region" description="Acidic residues" evidence="7">
    <location>
        <begin position="361"/>
        <end position="372"/>
    </location>
</feature>
<keyword evidence="4 8" id="KW-0472">Membrane</keyword>
<dbReference type="PANTHER" id="PTHR35779:SF1">
    <property type="entry name" value="PH-RESPONSE REGULATOR PROTEIN PALH_RIM21"/>
    <property type="match status" value="1"/>
</dbReference>
<feature type="transmembrane region" description="Helical" evidence="8">
    <location>
        <begin position="165"/>
        <end position="183"/>
    </location>
</feature>
<protein>
    <recommendedName>
        <fullName evidence="6">pH-response regulator protein palH/RIM21</fullName>
    </recommendedName>
</protein>
<dbReference type="EMBL" id="LMYN01000096">
    <property type="protein sequence ID" value="KSA00253.1"/>
    <property type="molecule type" value="Genomic_DNA"/>
</dbReference>
<dbReference type="InterPro" id="IPR014844">
    <property type="entry name" value="PalH"/>
</dbReference>
<gene>
    <name evidence="9" type="ORF">AC631_04000</name>
</gene>
<dbReference type="PANTHER" id="PTHR35779">
    <property type="entry name" value="PH-RESPONSE REGULATOR PROTEIN PALH/RIM21"/>
    <property type="match status" value="1"/>
</dbReference>
<evidence type="ECO:0000256" key="7">
    <source>
        <dbReference type="SAM" id="MobiDB-lite"/>
    </source>
</evidence>
<evidence type="ECO:0000256" key="2">
    <source>
        <dbReference type="ARBA" id="ARBA00022692"/>
    </source>
</evidence>
<organism evidence="9 10">
    <name type="scientific">Debaryomyces fabryi</name>
    <dbReference type="NCBI Taxonomy" id="58627"/>
    <lineage>
        <taxon>Eukaryota</taxon>
        <taxon>Fungi</taxon>
        <taxon>Dikarya</taxon>
        <taxon>Ascomycota</taxon>
        <taxon>Saccharomycotina</taxon>
        <taxon>Pichiomycetes</taxon>
        <taxon>Debaryomycetaceae</taxon>
        <taxon>Debaryomyces</taxon>
    </lineage>
</organism>
<evidence type="ECO:0000256" key="6">
    <source>
        <dbReference type="ARBA" id="ARBA00040155"/>
    </source>
</evidence>
<evidence type="ECO:0000256" key="3">
    <source>
        <dbReference type="ARBA" id="ARBA00022989"/>
    </source>
</evidence>
<evidence type="ECO:0000256" key="8">
    <source>
        <dbReference type="SAM" id="Phobius"/>
    </source>
</evidence>
<keyword evidence="3 8" id="KW-1133">Transmembrane helix</keyword>
<comment type="subcellular location">
    <subcellularLocation>
        <location evidence="1">Membrane</location>
        <topology evidence="1">Multi-pass membrane protein</topology>
    </subcellularLocation>
</comment>
<dbReference type="GO" id="GO:0005886">
    <property type="term" value="C:plasma membrane"/>
    <property type="evidence" value="ECO:0007669"/>
    <property type="project" value="TreeGrafter"/>
</dbReference>
<feature type="compositionally biased region" description="Basic and acidic residues" evidence="7">
    <location>
        <begin position="485"/>
        <end position="499"/>
    </location>
</feature>
<keyword evidence="10" id="KW-1185">Reference proteome</keyword>
<dbReference type="GO" id="GO:0071467">
    <property type="term" value="P:cellular response to pH"/>
    <property type="evidence" value="ECO:0007669"/>
    <property type="project" value="TreeGrafter"/>
</dbReference>
<feature type="region of interest" description="Disordered" evidence="7">
    <location>
        <begin position="485"/>
        <end position="534"/>
    </location>
</feature>
<feature type="transmembrane region" description="Helical" evidence="8">
    <location>
        <begin position="242"/>
        <end position="261"/>
    </location>
</feature>
<feature type="transmembrane region" description="Helical" evidence="8">
    <location>
        <begin position="89"/>
        <end position="112"/>
    </location>
</feature>
<dbReference type="GeneID" id="26841009"/>
<evidence type="ECO:0000256" key="5">
    <source>
        <dbReference type="ARBA" id="ARBA00038109"/>
    </source>
</evidence>